<dbReference type="InterPro" id="IPR042099">
    <property type="entry name" value="ANL_N_sf"/>
</dbReference>
<comment type="similarity">
    <text evidence="1">Belongs to the ATP-dependent AMP-binding enzyme family.</text>
</comment>
<dbReference type="AlphaFoldDB" id="A0A679IYU1"/>
<dbReference type="InterPro" id="IPR020845">
    <property type="entry name" value="AMP-binding_CS"/>
</dbReference>
<dbReference type="InterPro" id="IPR000873">
    <property type="entry name" value="AMP-dep_synth/lig_dom"/>
</dbReference>
<sequence>MSQIQFLLDRFASKPEAPAVVFRGASVNYGELSAAIAQQQQALEAAGVQPGVPVILRGDYSALAVSMLLALIERCCIIIPLTPEAYDSLGASIDDVAPEWLIDVSKTEASFEKLAARPLPDLYKIVIERAAPGLVLFTSGSSGKPKAVVHDFSKLMEKFHAVRPAMITLNFLLFDHWGGLNTLLHCLSNLCLIVVPAGRSPEQVCALVAAHRIELLPATPSFLSMLLISKAYLGHDLGSLKLITYGAEPMPETTLRNLRKVFPGIELRQTYGMIELGVLRAKSRSPDSLWVKLGGEGYNVRVVDGMLQIRADSAMLGYINAPSPFTDDGFLMTGDLVETDGEWIRVLGRQSDIINVGGQKVYPAEVEAVLLDCPEVADAVVYGEPNPLLGKIVCAQVILREGFDEAAARSGIRKLGKERLQPFMIPAKIKFVTEIAQSHRLKRVRAKS</sequence>
<name>A0A679IYU1_VARPD</name>
<dbReference type="PANTHER" id="PTHR43201:SF8">
    <property type="entry name" value="ACYL-COA SYNTHETASE FAMILY MEMBER 3"/>
    <property type="match status" value="1"/>
</dbReference>
<evidence type="ECO:0000313" key="4">
    <source>
        <dbReference type="EMBL" id="CAA2101513.1"/>
    </source>
</evidence>
<dbReference type="SUPFAM" id="SSF56801">
    <property type="entry name" value="Acetyl-CoA synthetase-like"/>
    <property type="match status" value="1"/>
</dbReference>
<dbReference type="GO" id="GO:0008756">
    <property type="term" value="F:o-succinylbenzoate-CoA ligase activity"/>
    <property type="evidence" value="ECO:0007669"/>
    <property type="project" value="UniProtKB-EC"/>
</dbReference>
<feature type="domain" description="AMP-binding enzyme C-terminal" evidence="3">
    <location>
        <begin position="365"/>
        <end position="436"/>
    </location>
</feature>
<protein>
    <submittedName>
        <fullName evidence="4">2-succinylbenzoate--CoA ligase</fullName>
        <ecNumber evidence="4">6.2.1.26</ecNumber>
    </submittedName>
</protein>
<accession>A0A679IYU1</accession>
<dbReference type="CDD" id="cd04433">
    <property type="entry name" value="AFD_class_I"/>
    <property type="match status" value="1"/>
</dbReference>
<evidence type="ECO:0000256" key="1">
    <source>
        <dbReference type="ARBA" id="ARBA00006432"/>
    </source>
</evidence>
<reference evidence="4" key="1">
    <citation type="submission" date="2019-12" db="EMBL/GenBank/DDBJ databases">
        <authorList>
            <person name="Cremers G."/>
        </authorList>
    </citation>
    <scope>NUCLEOTIDE SEQUENCE</scope>
    <source>
        <strain evidence="4">Vvax</strain>
    </source>
</reference>
<dbReference type="GO" id="GO:0031956">
    <property type="term" value="F:medium-chain fatty acid-CoA ligase activity"/>
    <property type="evidence" value="ECO:0007669"/>
    <property type="project" value="TreeGrafter"/>
</dbReference>
<dbReference type="InterPro" id="IPR045851">
    <property type="entry name" value="AMP-bd_C_sf"/>
</dbReference>
<dbReference type="Gene3D" id="3.30.300.30">
    <property type="match status" value="1"/>
</dbReference>
<dbReference type="EC" id="6.2.1.26" evidence="4"/>
<keyword evidence="4" id="KW-0436">Ligase</keyword>
<dbReference type="Pfam" id="PF13193">
    <property type="entry name" value="AMP-binding_C"/>
    <property type="match status" value="1"/>
</dbReference>
<dbReference type="PROSITE" id="PS00455">
    <property type="entry name" value="AMP_BINDING"/>
    <property type="match status" value="1"/>
</dbReference>
<dbReference type="EMBL" id="LR743507">
    <property type="protein sequence ID" value="CAA2101513.1"/>
    <property type="molecule type" value="Genomic_DNA"/>
</dbReference>
<feature type="domain" description="AMP-dependent synthetase/ligase" evidence="2">
    <location>
        <begin position="11"/>
        <end position="280"/>
    </location>
</feature>
<evidence type="ECO:0000259" key="2">
    <source>
        <dbReference type="Pfam" id="PF00501"/>
    </source>
</evidence>
<organism evidence="4">
    <name type="scientific">Variovorax paradoxus</name>
    <dbReference type="NCBI Taxonomy" id="34073"/>
    <lineage>
        <taxon>Bacteria</taxon>
        <taxon>Pseudomonadati</taxon>
        <taxon>Pseudomonadota</taxon>
        <taxon>Betaproteobacteria</taxon>
        <taxon>Burkholderiales</taxon>
        <taxon>Comamonadaceae</taxon>
        <taxon>Variovorax</taxon>
    </lineage>
</organism>
<dbReference type="InterPro" id="IPR025110">
    <property type="entry name" value="AMP-bd_C"/>
</dbReference>
<gene>
    <name evidence="4" type="primary">menE</name>
    <name evidence="4" type="ORF">VVAX_01287</name>
</gene>
<proteinExistence type="inferred from homology"/>
<dbReference type="PANTHER" id="PTHR43201">
    <property type="entry name" value="ACYL-COA SYNTHETASE"/>
    <property type="match status" value="1"/>
</dbReference>
<dbReference type="Gene3D" id="3.40.50.12780">
    <property type="entry name" value="N-terminal domain of ligase-like"/>
    <property type="match status" value="1"/>
</dbReference>
<dbReference type="GO" id="GO:0006631">
    <property type="term" value="P:fatty acid metabolic process"/>
    <property type="evidence" value="ECO:0007669"/>
    <property type="project" value="TreeGrafter"/>
</dbReference>
<dbReference type="Pfam" id="PF00501">
    <property type="entry name" value="AMP-binding"/>
    <property type="match status" value="1"/>
</dbReference>
<evidence type="ECO:0000259" key="3">
    <source>
        <dbReference type="Pfam" id="PF13193"/>
    </source>
</evidence>
<dbReference type="RefSeq" id="WP_339088984.1">
    <property type="nucleotide sequence ID" value="NZ_LR743507.1"/>
</dbReference>